<dbReference type="AlphaFoldDB" id="A0A379DAK7"/>
<keyword evidence="1" id="KW-0812">Transmembrane</keyword>
<accession>A0A379DAK7</accession>
<evidence type="ECO:0000313" key="3">
    <source>
        <dbReference type="Proteomes" id="UP000254777"/>
    </source>
</evidence>
<proteinExistence type="predicted"/>
<dbReference type="Proteomes" id="UP000254777">
    <property type="component" value="Unassembled WGS sequence"/>
</dbReference>
<name>A0A379DAK7_9FIRM</name>
<reference evidence="2 3" key="1">
    <citation type="submission" date="2018-06" db="EMBL/GenBank/DDBJ databases">
        <authorList>
            <consortium name="Pathogen Informatics"/>
            <person name="Doyle S."/>
        </authorList>
    </citation>
    <scope>NUCLEOTIDE SEQUENCE [LARGE SCALE GENOMIC DNA]</scope>
    <source>
        <strain evidence="2 3">NCTC11088</strain>
    </source>
</reference>
<evidence type="ECO:0000313" key="2">
    <source>
        <dbReference type="EMBL" id="SUB74555.1"/>
    </source>
</evidence>
<gene>
    <name evidence="2" type="ORF">NCTC11088_00305</name>
</gene>
<protein>
    <submittedName>
        <fullName evidence="2">Uncharacterized protein</fullName>
    </submittedName>
</protein>
<dbReference type="EMBL" id="UGTH01000001">
    <property type="protein sequence ID" value="SUB74555.1"/>
    <property type="molecule type" value="Genomic_DNA"/>
</dbReference>
<keyword evidence="1" id="KW-1133">Transmembrane helix</keyword>
<evidence type="ECO:0000256" key="1">
    <source>
        <dbReference type="SAM" id="Phobius"/>
    </source>
</evidence>
<keyword evidence="1" id="KW-0472">Membrane</keyword>
<organism evidence="2 3">
    <name type="scientific">Peptoniphilus indolicus</name>
    <dbReference type="NCBI Taxonomy" id="33030"/>
    <lineage>
        <taxon>Bacteria</taxon>
        <taxon>Bacillati</taxon>
        <taxon>Bacillota</taxon>
        <taxon>Tissierellia</taxon>
        <taxon>Tissierellales</taxon>
        <taxon>Peptoniphilaceae</taxon>
        <taxon>Peptoniphilus</taxon>
    </lineage>
</organism>
<feature type="transmembrane region" description="Helical" evidence="1">
    <location>
        <begin position="12"/>
        <end position="31"/>
    </location>
</feature>
<sequence length="48" mass="5592">MYQCPPFLQCVYIYFVYIVVLLVNVGAARVCEIDNEFDDVMDKSKIIL</sequence>